<proteinExistence type="predicted"/>
<gene>
    <name evidence="1" type="ORF">Purlil1_1586</name>
</gene>
<dbReference type="Proteomes" id="UP001287286">
    <property type="component" value="Unassembled WGS sequence"/>
</dbReference>
<reference evidence="1 2" key="1">
    <citation type="journal article" date="2024" name="Microbiol. Resour. Announc.">
        <title>Genome annotations for the ascomycete fungi Trichoderma harzianum, Trichoderma aggressivum, and Purpureocillium lilacinum.</title>
        <authorList>
            <person name="Beijen E.P.W."/>
            <person name="Ohm R.A."/>
        </authorList>
    </citation>
    <scope>NUCLEOTIDE SEQUENCE [LARGE SCALE GENOMIC DNA]</scope>
    <source>
        <strain evidence="1 2">CBS 150709</strain>
    </source>
</reference>
<keyword evidence="2" id="KW-1185">Reference proteome</keyword>
<name>A0ABR0CCY8_PURLI</name>
<protein>
    <submittedName>
        <fullName evidence="1">Uncharacterized protein</fullName>
    </submittedName>
</protein>
<evidence type="ECO:0000313" key="2">
    <source>
        <dbReference type="Proteomes" id="UP001287286"/>
    </source>
</evidence>
<sequence>MASATVALHHTLPAASTRPLRLVGHAITPKRNPRRIRSYFTRRLFQDRDSYPHKTPAAKTQTWRRLSVPHEIHREPLANSGSCRTIPIPPGFCVSRTEAGHPALQQFGPALVMAAFVSTKPSINQSTKSCHQIKTTHYVINKALKRQLGNAPDGPNTSRTYIAMLIRYYQLCPHRPNMKMPTLNSASSTGTKQPQHQGWYFSTVRPRSHGPENRSKQKHIEKGGVVKAPASIHVIWRCQ</sequence>
<evidence type="ECO:0000313" key="1">
    <source>
        <dbReference type="EMBL" id="KAK4094095.1"/>
    </source>
</evidence>
<comment type="caution">
    <text evidence="1">The sequence shown here is derived from an EMBL/GenBank/DDBJ whole genome shotgun (WGS) entry which is preliminary data.</text>
</comment>
<dbReference type="EMBL" id="JAWRVI010000004">
    <property type="protein sequence ID" value="KAK4094095.1"/>
    <property type="molecule type" value="Genomic_DNA"/>
</dbReference>
<accession>A0ABR0CCY8</accession>
<organism evidence="1 2">
    <name type="scientific">Purpureocillium lilacinum</name>
    <name type="common">Paecilomyces lilacinus</name>
    <dbReference type="NCBI Taxonomy" id="33203"/>
    <lineage>
        <taxon>Eukaryota</taxon>
        <taxon>Fungi</taxon>
        <taxon>Dikarya</taxon>
        <taxon>Ascomycota</taxon>
        <taxon>Pezizomycotina</taxon>
        <taxon>Sordariomycetes</taxon>
        <taxon>Hypocreomycetidae</taxon>
        <taxon>Hypocreales</taxon>
        <taxon>Ophiocordycipitaceae</taxon>
        <taxon>Purpureocillium</taxon>
    </lineage>
</organism>